<dbReference type="Proteomes" id="UP000221080">
    <property type="component" value="Chromosome 16"/>
</dbReference>
<accession>A0A2D0SM71</accession>
<feature type="domain" description="DDE Tnp4" evidence="8">
    <location>
        <begin position="215"/>
        <end position="367"/>
    </location>
</feature>
<reference evidence="9" key="1">
    <citation type="journal article" date="2016" name="Nat. Commun.">
        <title>The channel catfish genome sequence provides insights into the evolution of scale formation in teleosts.</title>
        <authorList>
            <person name="Liu Z."/>
            <person name="Liu S."/>
            <person name="Yao J."/>
            <person name="Bao L."/>
            <person name="Zhang J."/>
            <person name="Li Y."/>
            <person name="Jiang C."/>
            <person name="Sun L."/>
            <person name="Wang R."/>
            <person name="Zhang Y."/>
            <person name="Zhou T."/>
            <person name="Zeng Q."/>
            <person name="Fu Q."/>
            <person name="Gao S."/>
            <person name="Li N."/>
            <person name="Koren S."/>
            <person name="Jiang Y."/>
            <person name="Zimin A."/>
            <person name="Xu P."/>
            <person name="Phillippy A.M."/>
            <person name="Geng X."/>
            <person name="Song L."/>
            <person name="Sun F."/>
            <person name="Li C."/>
            <person name="Wang X."/>
            <person name="Chen A."/>
            <person name="Jin Y."/>
            <person name="Yuan Z."/>
            <person name="Yang Y."/>
            <person name="Tan S."/>
            <person name="Peatman E."/>
            <person name="Lu J."/>
            <person name="Qin Z."/>
            <person name="Dunham R."/>
            <person name="Li Z."/>
            <person name="Sonstegard T."/>
            <person name="Feng J."/>
            <person name="Danzmann R.G."/>
            <person name="Schroeder S."/>
            <person name="Scheffler B."/>
            <person name="Duke M.V."/>
            <person name="Ballard L."/>
            <person name="Kucuktas H."/>
            <person name="Kaltenboeck L."/>
            <person name="Liu H."/>
            <person name="Armbruster J."/>
            <person name="Xie Y."/>
            <person name="Kirby M.L."/>
            <person name="Tian Y."/>
            <person name="Flanagan M.E."/>
            <person name="Mu W."/>
            <person name="Waldbieser G.C."/>
        </authorList>
    </citation>
    <scope>NUCLEOTIDE SEQUENCE [LARGE SCALE GENOMIC DNA]</scope>
    <source>
        <strain evidence="9">SDA103</strain>
    </source>
</reference>
<dbReference type="PANTHER" id="PTHR22930:SF236">
    <property type="entry name" value="PROTEIN ALP1-LIKE-RELATED"/>
    <property type="match status" value="1"/>
</dbReference>
<dbReference type="AlphaFoldDB" id="A0A2D0SM71"/>
<keyword evidence="6" id="KW-0378">Hydrolase</keyword>
<dbReference type="RefSeq" id="XP_017343803.2">
    <property type="nucleotide sequence ID" value="XM_017488314.3"/>
</dbReference>
<evidence type="ECO:0000256" key="7">
    <source>
        <dbReference type="ARBA" id="ARBA00023242"/>
    </source>
</evidence>
<keyword evidence="4" id="KW-0540">Nuclease</keyword>
<comment type="similarity">
    <text evidence="3">Belongs to the HARBI1 family.</text>
</comment>
<dbReference type="GO" id="GO:0046872">
    <property type="term" value="F:metal ion binding"/>
    <property type="evidence" value="ECO:0007669"/>
    <property type="project" value="UniProtKB-KW"/>
</dbReference>
<comment type="subcellular location">
    <subcellularLocation>
        <location evidence="2">Nucleus</location>
    </subcellularLocation>
</comment>
<keyword evidence="9" id="KW-1185">Reference proteome</keyword>
<name>A0A2D0SM71_ICTPU</name>
<dbReference type="Pfam" id="PF13359">
    <property type="entry name" value="DDE_Tnp_4"/>
    <property type="match status" value="1"/>
</dbReference>
<organism evidence="9 10">
    <name type="scientific">Ictalurus punctatus</name>
    <name type="common">Channel catfish</name>
    <name type="synonym">Silurus punctatus</name>
    <dbReference type="NCBI Taxonomy" id="7998"/>
    <lineage>
        <taxon>Eukaryota</taxon>
        <taxon>Metazoa</taxon>
        <taxon>Chordata</taxon>
        <taxon>Craniata</taxon>
        <taxon>Vertebrata</taxon>
        <taxon>Euteleostomi</taxon>
        <taxon>Actinopterygii</taxon>
        <taxon>Neopterygii</taxon>
        <taxon>Teleostei</taxon>
        <taxon>Ostariophysi</taxon>
        <taxon>Siluriformes</taxon>
        <taxon>Ictaluridae</taxon>
        <taxon>Ictalurus</taxon>
    </lineage>
</organism>
<sequence>MEKVVGLTLFLCLIGRLVNQFISTEIRLIRKRRLRIRDLILNTQSRLRRQRRRQRQIQLYYQLRRRPPSVWVHQRANNWWTVVVPNFTDEQWSQNFRMSEDTFLYLCHRLRTAMEKRDTNFRLCVPIKKRVAIALWKLTTNSELRLVSHLFGVGLTTVWRCVREFCTAVNEVLLPELIPFPNDDKLMEMAMNFEQRYGLPQCVGVVAGSHIPNVPTEYHAEYFNHMGWHSIILQGVVDGNGLFWHVFAGSPGSMHDATVLHVSGLWDLIGQGLFPNHTKNIAGHEVGYYLLGNAAFPLQNWLMKPYSDTGQLTAEQRTFNQKICRASCVAEKAFSRLKGRWRCLLKRNDSHIDLVKTMVLTCCVLHNLCETHGEQYSEEWDPPAAGDQILVALPPEEDAEGAAMGVRDALVHYLNTDNCASPLLE</sequence>
<evidence type="ECO:0000259" key="8">
    <source>
        <dbReference type="Pfam" id="PF13359"/>
    </source>
</evidence>
<dbReference type="GeneID" id="108276552"/>
<evidence type="ECO:0000313" key="10">
    <source>
        <dbReference type="RefSeq" id="XP_017343803.2"/>
    </source>
</evidence>
<evidence type="ECO:0000256" key="2">
    <source>
        <dbReference type="ARBA" id="ARBA00004123"/>
    </source>
</evidence>
<dbReference type="GO" id="GO:0005634">
    <property type="term" value="C:nucleus"/>
    <property type="evidence" value="ECO:0007669"/>
    <property type="project" value="UniProtKB-SubCell"/>
</dbReference>
<evidence type="ECO:0000256" key="6">
    <source>
        <dbReference type="ARBA" id="ARBA00022801"/>
    </source>
</evidence>
<evidence type="ECO:0000313" key="9">
    <source>
        <dbReference type="Proteomes" id="UP000221080"/>
    </source>
</evidence>
<evidence type="ECO:0000256" key="3">
    <source>
        <dbReference type="ARBA" id="ARBA00006958"/>
    </source>
</evidence>
<dbReference type="InterPro" id="IPR045249">
    <property type="entry name" value="HARBI1-like"/>
</dbReference>
<dbReference type="KEGG" id="ipu:108276552"/>
<dbReference type="OrthoDB" id="2668416at2759"/>
<dbReference type="PANTHER" id="PTHR22930">
    <property type="match status" value="1"/>
</dbReference>
<proteinExistence type="inferred from homology"/>
<dbReference type="GO" id="GO:0004518">
    <property type="term" value="F:nuclease activity"/>
    <property type="evidence" value="ECO:0007669"/>
    <property type="project" value="UniProtKB-KW"/>
</dbReference>
<evidence type="ECO:0000256" key="5">
    <source>
        <dbReference type="ARBA" id="ARBA00022723"/>
    </source>
</evidence>
<evidence type="ECO:0000256" key="4">
    <source>
        <dbReference type="ARBA" id="ARBA00022722"/>
    </source>
</evidence>
<evidence type="ECO:0000256" key="1">
    <source>
        <dbReference type="ARBA" id="ARBA00001968"/>
    </source>
</evidence>
<keyword evidence="7" id="KW-0539">Nucleus</keyword>
<comment type="cofactor">
    <cofactor evidence="1">
        <name>a divalent metal cation</name>
        <dbReference type="ChEBI" id="CHEBI:60240"/>
    </cofactor>
</comment>
<dbReference type="InterPro" id="IPR027806">
    <property type="entry name" value="HARBI1_dom"/>
</dbReference>
<reference evidence="10" key="2">
    <citation type="submission" date="2025-08" db="UniProtKB">
        <authorList>
            <consortium name="RefSeq"/>
        </authorList>
    </citation>
    <scope>IDENTIFICATION</scope>
    <source>
        <tissue evidence="10">Blood</tissue>
    </source>
</reference>
<dbReference type="GO" id="GO:0016787">
    <property type="term" value="F:hydrolase activity"/>
    <property type="evidence" value="ECO:0007669"/>
    <property type="project" value="UniProtKB-KW"/>
</dbReference>
<gene>
    <name evidence="10" type="primary">LOC108276552</name>
</gene>
<protein>
    <submittedName>
        <fullName evidence="10">Uncharacterized protein LOC108276552</fullName>
    </submittedName>
</protein>
<keyword evidence="5" id="KW-0479">Metal-binding</keyword>